<proteinExistence type="predicted"/>
<name>A0AAW0AFK5_9AGAR</name>
<dbReference type="EMBL" id="JAWWNJ010000071">
    <property type="protein sequence ID" value="KAK7007410.1"/>
    <property type="molecule type" value="Genomic_DNA"/>
</dbReference>
<evidence type="ECO:0000313" key="1">
    <source>
        <dbReference type="EMBL" id="KAK7007410.1"/>
    </source>
</evidence>
<keyword evidence="2" id="KW-1185">Reference proteome</keyword>
<accession>A0AAW0AFK5</accession>
<dbReference type="Gene3D" id="1.20.1280.50">
    <property type="match status" value="1"/>
</dbReference>
<sequence length="475" mass="52532">MTVLKIFKIWTSSTRNKATVSPLRQLPPEILLEIFSWTPPSILNVRRHGSLNLAESPWVDVLSRVCSRWRAVPLSSPSLWSVIAVNYGALGYEEVSSYPASMLQAQLSRSRAQNLRLHFYGSEQYAPGPQLEFFILLTTPAQSIRLEEVSLSLTFSLLPLLINLRNETFPQLRRLYLHRDAAHSRQYLIRAFETAPALTDVCIFNEHHDIPVHLPVRQLTRYSVDGLWDMHRCILQHARLILVEARVDIRFGVVPPPGPREEGDVIELPPAGEKFETYATSLQALVLRSGCPLRRLFVTGNFTTEDTLEILHALPSVKELTVIVDSYSARTEAEHLLICLTPHLDDEDVSVNGIEMSSSCTTPPTLVAAGRPTTISLGCGNGIHISVPGGTPTSWTRVQASSACLTGPMARRGIRIDPKKKNKHPNIKVLLELYASGYARGEGGGGGDGWVVVRVFVDLVCGVIRMFDGGCGAYG</sequence>
<evidence type="ECO:0000313" key="2">
    <source>
        <dbReference type="Proteomes" id="UP001362999"/>
    </source>
</evidence>
<protein>
    <recommendedName>
        <fullName evidence="3">F-box domain-containing protein</fullName>
    </recommendedName>
</protein>
<reference evidence="1 2" key="1">
    <citation type="journal article" date="2024" name="J Genomics">
        <title>Draft genome sequencing and assembly of Favolaschia claudopus CIRM-BRFM 2984 isolated from oak limbs.</title>
        <authorList>
            <person name="Navarro D."/>
            <person name="Drula E."/>
            <person name="Chaduli D."/>
            <person name="Cazenave R."/>
            <person name="Ahrendt S."/>
            <person name="Wang J."/>
            <person name="Lipzen A."/>
            <person name="Daum C."/>
            <person name="Barry K."/>
            <person name="Grigoriev I.V."/>
            <person name="Favel A."/>
            <person name="Rosso M.N."/>
            <person name="Martin F."/>
        </authorList>
    </citation>
    <scope>NUCLEOTIDE SEQUENCE [LARGE SCALE GENOMIC DNA]</scope>
    <source>
        <strain evidence="1 2">CIRM-BRFM 2984</strain>
    </source>
</reference>
<organism evidence="1 2">
    <name type="scientific">Favolaschia claudopus</name>
    <dbReference type="NCBI Taxonomy" id="2862362"/>
    <lineage>
        <taxon>Eukaryota</taxon>
        <taxon>Fungi</taxon>
        <taxon>Dikarya</taxon>
        <taxon>Basidiomycota</taxon>
        <taxon>Agaricomycotina</taxon>
        <taxon>Agaricomycetes</taxon>
        <taxon>Agaricomycetidae</taxon>
        <taxon>Agaricales</taxon>
        <taxon>Marasmiineae</taxon>
        <taxon>Mycenaceae</taxon>
        <taxon>Favolaschia</taxon>
    </lineage>
</organism>
<dbReference type="Proteomes" id="UP001362999">
    <property type="component" value="Unassembled WGS sequence"/>
</dbReference>
<gene>
    <name evidence="1" type="ORF">R3P38DRAFT_3281674</name>
</gene>
<evidence type="ECO:0008006" key="3">
    <source>
        <dbReference type="Google" id="ProtNLM"/>
    </source>
</evidence>
<dbReference type="SUPFAM" id="SSF81383">
    <property type="entry name" value="F-box domain"/>
    <property type="match status" value="1"/>
</dbReference>
<dbReference type="AlphaFoldDB" id="A0AAW0AFK5"/>
<comment type="caution">
    <text evidence="1">The sequence shown here is derived from an EMBL/GenBank/DDBJ whole genome shotgun (WGS) entry which is preliminary data.</text>
</comment>
<dbReference type="InterPro" id="IPR036047">
    <property type="entry name" value="F-box-like_dom_sf"/>
</dbReference>